<gene>
    <name evidence="2" type="ORF">H9747_13655</name>
</gene>
<reference evidence="2" key="2">
    <citation type="submission" date="2021-04" db="EMBL/GenBank/DDBJ databases">
        <authorList>
            <person name="Gilroy R."/>
        </authorList>
    </citation>
    <scope>NUCLEOTIDE SEQUENCE</scope>
    <source>
        <strain evidence="2">CHK195-9823</strain>
    </source>
</reference>
<feature type="signal peptide" evidence="1">
    <location>
        <begin position="1"/>
        <end position="24"/>
    </location>
</feature>
<reference evidence="2" key="1">
    <citation type="journal article" date="2021" name="PeerJ">
        <title>Extensive microbial diversity within the chicken gut microbiome revealed by metagenomics and culture.</title>
        <authorList>
            <person name="Gilroy R."/>
            <person name="Ravi A."/>
            <person name="Getino M."/>
            <person name="Pursley I."/>
            <person name="Horton D.L."/>
            <person name="Alikhan N.F."/>
            <person name="Baker D."/>
            <person name="Gharbi K."/>
            <person name="Hall N."/>
            <person name="Watson M."/>
            <person name="Adriaenssens E.M."/>
            <person name="Foster-Nyarko E."/>
            <person name="Jarju S."/>
            <person name="Secka A."/>
            <person name="Antonio M."/>
            <person name="Oren A."/>
            <person name="Chaudhuri R.R."/>
            <person name="La Ragione R."/>
            <person name="Hildebrand F."/>
            <person name="Pallen M.J."/>
        </authorList>
    </citation>
    <scope>NUCLEOTIDE SEQUENCE</scope>
    <source>
        <strain evidence="2">CHK195-9823</strain>
    </source>
</reference>
<protein>
    <submittedName>
        <fullName evidence="2">Extracellular solute-binding protein</fullName>
    </submittedName>
</protein>
<dbReference type="Proteomes" id="UP000886814">
    <property type="component" value="Unassembled WGS sequence"/>
</dbReference>
<dbReference type="SUPFAM" id="SSF53850">
    <property type="entry name" value="Periplasmic binding protein-like II"/>
    <property type="match status" value="1"/>
</dbReference>
<accession>A0A9D1PGT3</accession>
<dbReference type="Gene3D" id="3.40.190.10">
    <property type="entry name" value="Periplasmic binding protein-like II"/>
    <property type="match status" value="1"/>
</dbReference>
<dbReference type="PROSITE" id="PS51257">
    <property type="entry name" value="PROKAR_LIPOPROTEIN"/>
    <property type="match status" value="1"/>
</dbReference>
<dbReference type="InterPro" id="IPR006059">
    <property type="entry name" value="SBP"/>
</dbReference>
<dbReference type="PANTHER" id="PTHR43649">
    <property type="entry name" value="ARABINOSE-BINDING PROTEIN-RELATED"/>
    <property type="match status" value="1"/>
</dbReference>
<feature type="chain" id="PRO_5039358065" evidence="1">
    <location>
        <begin position="25"/>
        <end position="442"/>
    </location>
</feature>
<keyword evidence="1" id="KW-0732">Signal</keyword>
<dbReference type="AlphaFoldDB" id="A0A9D1PGT3"/>
<organism evidence="2 3">
    <name type="scientific">Candidatus Blautia stercorigallinarum</name>
    <dbReference type="NCBI Taxonomy" id="2838501"/>
    <lineage>
        <taxon>Bacteria</taxon>
        <taxon>Bacillati</taxon>
        <taxon>Bacillota</taxon>
        <taxon>Clostridia</taxon>
        <taxon>Lachnospirales</taxon>
        <taxon>Lachnospiraceae</taxon>
        <taxon>Blautia</taxon>
    </lineage>
</organism>
<proteinExistence type="predicted"/>
<comment type="caution">
    <text evidence="2">The sequence shown here is derived from an EMBL/GenBank/DDBJ whole genome shotgun (WGS) entry which is preliminary data.</text>
</comment>
<dbReference type="PANTHER" id="PTHR43649:SF12">
    <property type="entry name" value="DIACETYLCHITOBIOSE BINDING PROTEIN DASA"/>
    <property type="match status" value="1"/>
</dbReference>
<dbReference type="InterPro" id="IPR050490">
    <property type="entry name" value="Bact_solute-bd_prot1"/>
</dbReference>
<evidence type="ECO:0000313" key="3">
    <source>
        <dbReference type="Proteomes" id="UP000886814"/>
    </source>
</evidence>
<dbReference type="Pfam" id="PF13416">
    <property type="entry name" value="SBP_bac_8"/>
    <property type="match status" value="1"/>
</dbReference>
<name>A0A9D1PGT3_9FIRM</name>
<evidence type="ECO:0000313" key="2">
    <source>
        <dbReference type="EMBL" id="HIV40017.1"/>
    </source>
</evidence>
<evidence type="ECO:0000256" key="1">
    <source>
        <dbReference type="SAM" id="SignalP"/>
    </source>
</evidence>
<dbReference type="EMBL" id="DXIQ01000094">
    <property type="protein sequence ID" value="HIV40017.1"/>
    <property type="molecule type" value="Genomic_DNA"/>
</dbReference>
<sequence length="442" mass="48484">MKRRTVKKAFAAVLAGTMSACLLAGCGGGTSGGAGGSSGSSDSGSSDGNTELRVTVQAWMMGKYDFEGAKESFEANHPGVTVTYNQVDNVDVTTSMLEWSQGKTSCDIAIGGDRSQTVSYAANDYIVEFTEDNFFNGDFTKDKFYDTFLEGGNIEGKQFMIPLVGEVVGIVCNKDMMGEAGLLDENGEIIPAKTWDELTEYAEKLTKDGQTGLGIDWGSNMMMYTYETCLNGLAGSIFKDDGTTIEYTGDDVAYLLESWKNLIDKGYTTTDVFADMDANRTQFKSGQLAMHLAPASRWIEAIENLGEDAVGVMPVPGTDENGSLTYIHGMVIPKVSENQELAIQFIKEEMLKDSFQEDATNAYGKMSPLKAHYENLENAYWPTVLEFTEKAITSPLYKDMTKLDTYTQTEMQRYLTGSESLEDFQNNMDQYESTLDLSTGMS</sequence>